<name>A0A8I6RHH5_CIMLE</name>
<feature type="domain" description="Calponin-homology (CH)" evidence="1">
    <location>
        <begin position="12"/>
        <end position="117"/>
    </location>
</feature>
<dbReference type="EnsemblMetazoa" id="XM_014386679.2">
    <property type="protein sequence ID" value="XP_014242165.1"/>
    <property type="gene ID" value="LOC106662521"/>
</dbReference>
<accession>A0A8I6RHH5</accession>
<dbReference type="InterPro" id="IPR010441">
    <property type="entry name" value="CH_2"/>
</dbReference>
<dbReference type="InterPro" id="IPR036872">
    <property type="entry name" value="CH_dom_sf"/>
</dbReference>
<dbReference type="AlphaFoldDB" id="A0A8I6RHH5"/>
<dbReference type="Pfam" id="PF06294">
    <property type="entry name" value="CH_2"/>
    <property type="match status" value="1"/>
</dbReference>
<keyword evidence="3" id="KW-1185">Reference proteome</keyword>
<evidence type="ECO:0000313" key="2">
    <source>
        <dbReference type="EnsemblMetazoa" id="XP_014242165.1"/>
    </source>
</evidence>
<organism evidence="2 3">
    <name type="scientific">Cimex lectularius</name>
    <name type="common">Bed bug</name>
    <name type="synonym">Acanthia lectularia</name>
    <dbReference type="NCBI Taxonomy" id="79782"/>
    <lineage>
        <taxon>Eukaryota</taxon>
        <taxon>Metazoa</taxon>
        <taxon>Ecdysozoa</taxon>
        <taxon>Arthropoda</taxon>
        <taxon>Hexapoda</taxon>
        <taxon>Insecta</taxon>
        <taxon>Pterygota</taxon>
        <taxon>Neoptera</taxon>
        <taxon>Paraneoptera</taxon>
        <taxon>Hemiptera</taxon>
        <taxon>Heteroptera</taxon>
        <taxon>Panheteroptera</taxon>
        <taxon>Cimicomorpha</taxon>
        <taxon>Cimicidae</taxon>
        <taxon>Cimex</taxon>
    </lineage>
</organism>
<dbReference type="GO" id="GO:0051493">
    <property type="term" value="P:regulation of cytoskeleton organization"/>
    <property type="evidence" value="ECO:0007669"/>
    <property type="project" value="TreeGrafter"/>
</dbReference>
<dbReference type="RefSeq" id="XP_014242165.1">
    <property type="nucleotide sequence ID" value="XM_014386679.2"/>
</dbReference>
<evidence type="ECO:0000259" key="1">
    <source>
        <dbReference type="PROSITE" id="PS50021"/>
    </source>
</evidence>
<dbReference type="PANTHER" id="PTHR12509">
    <property type="entry name" value="SPERMATOGENESIS-ASSOCIATED 4-RELATED"/>
    <property type="match status" value="1"/>
</dbReference>
<dbReference type="InterPro" id="IPR001715">
    <property type="entry name" value="CH_dom"/>
</dbReference>
<sequence length="192" mass="22385">MNQPMLKSRDCKDPKDELYDWLNNFEFSKPKKNLARDFSDAVLMAELLKKHFPRFVELHNYPPANSQFNKLKNWITLNDKVLTKIGLPQQMTTLQEAASANKQFIEDILLAVKEKLDEIDRLKKVTESDQSNITITEVPYEEHSLVLQELMEKKEEAATLQAKVSHLEAMLELKDQRITDLSIQLKRCTCHK</sequence>
<protein>
    <recommendedName>
        <fullName evidence="1">Calponin-homology (CH) domain-containing protein</fullName>
    </recommendedName>
</protein>
<dbReference type="GO" id="GO:0005930">
    <property type="term" value="C:axoneme"/>
    <property type="evidence" value="ECO:0007669"/>
    <property type="project" value="TreeGrafter"/>
</dbReference>
<dbReference type="GeneID" id="106662521"/>
<dbReference type="FunFam" id="1.10.418.10:FF:000059">
    <property type="entry name" value="RIKEN cDNA 6430531B16 gene"/>
    <property type="match status" value="1"/>
</dbReference>
<evidence type="ECO:0000313" key="3">
    <source>
        <dbReference type="Proteomes" id="UP000494040"/>
    </source>
</evidence>
<dbReference type="InterPro" id="IPR052111">
    <property type="entry name" value="Spermatogenesis_Ciliary_MAP"/>
</dbReference>
<dbReference type="PROSITE" id="PS50021">
    <property type="entry name" value="CH"/>
    <property type="match status" value="1"/>
</dbReference>
<reference evidence="2" key="1">
    <citation type="submission" date="2022-01" db="UniProtKB">
        <authorList>
            <consortium name="EnsemblMetazoa"/>
        </authorList>
    </citation>
    <scope>IDENTIFICATION</scope>
</reference>
<dbReference type="PANTHER" id="PTHR12509:SF9">
    <property type="entry name" value="SPERM FLAGELLAR PROTEIN 1 ISOFORM X1"/>
    <property type="match status" value="1"/>
</dbReference>
<dbReference type="Proteomes" id="UP000494040">
    <property type="component" value="Unassembled WGS sequence"/>
</dbReference>
<proteinExistence type="predicted"/>
<dbReference type="OrthoDB" id="193300at2759"/>
<dbReference type="SUPFAM" id="SSF47576">
    <property type="entry name" value="Calponin-homology domain, CH-domain"/>
    <property type="match status" value="1"/>
</dbReference>
<dbReference type="Gene3D" id="1.10.418.10">
    <property type="entry name" value="Calponin-like domain"/>
    <property type="match status" value="1"/>
</dbReference>
<dbReference type="GO" id="GO:0008017">
    <property type="term" value="F:microtubule binding"/>
    <property type="evidence" value="ECO:0007669"/>
    <property type="project" value="TreeGrafter"/>
</dbReference>